<protein>
    <submittedName>
        <fullName evidence="5">SpoVT/AbrB domain-containing protein</fullName>
    </submittedName>
</protein>
<feature type="region of interest" description="Disordered" evidence="3">
    <location>
        <begin position="80"/>
        <end position="99"/>
    </location>
</feature>
<evidence type="ECO:0000259" key="4">
    <source>
        <dbReference type="PROSITE" id="PS51740"/>
    </source>
</evidence>
<comment type="similarity">
    <text evidence="1">Belongs to the VapB family.</text>
</comment>
<dbReference type="AlphaFoldDB" id="E8V8P2"/>
<dbReference type="InterPro" id="IPR051734">
    <property type="entry name" value="VapB_TA_antitoxins"/>
</dbReference>
<dbReference type="HOGENOM" id="CLU_162018_1_1_0"/>
<dbReference type="SUPFAM" id="SSF89447">
    <property type="entry name" value="AbrB/MazE/MraZ-like"/>
    <property type="match status" value="1"/>
</dbReference>
<dbReference type="KEGG" id="tsa:AciPR4_3325"/>
<reference evidence="5 6" key="1">
    <citation type="journal article" date="2012" name="Stand. Genomic Sci.">
        <title>Complete genome sequence of Terriglobus saanensis type strain SP1PR4(T), an Acidobacteria from tundra soil.</title>
        <authorList>
            <person name="Rawat S.R."/>
            <person name="Mannisto M.K."/>
            <person name="Starovoytov V."/>
            <person name="Goodwin L."/>
            <person name="Nolan M."/>
            <person name="Hauser L."/>
            <person name="Land M."/>
            <person name="Davenport K.W."/>
            <person name="Woyke T."/>
            <person name="Haggblom M.M."/>
        </authorList>
    </citation>
    <scope>NUCLEOTIDE SEQUENCE</scope>
    <source>
        <strain evidence="6">ATCC BAA-1853 / DSM 23119 / SP1PR4</strain>
    </source>
</reference>
<dbReference type="PANTHER" id="PTHR37550">
    <property type="entry name" value="ANTITOXIN VAPB1"/>
    <property type="match status" value="1"/>
</dbReference>
<evidence type="ECO:0000313" key="6">
    <source>
        <dbReference type="Proteomes" id="UP000006844"/>
    </source>
</evidence>
<dbReference type="PANTHER" id="PTHR37550:SF3">
    <property type="entry name" value="ANTITOXIN VAPB1"/>
    <property type="match status" value="1"/>
</dbReference>
<organism evidence="5 6">
    <name type="scientific">Terriglobus saanensis (strain ATCC BAA-1853 / DSM 23119 / SP1PR4)</name>
    <dbReference type="NCBI Taxonomy" id="401053"/>
    <lineage>
        <taxon>Bacteria</taxon>
        <taxon>Pseudomonadati</taxon>
        <taxon>Acidobacteriota</taxon>
        <taxon>Terriglobia</taxon>
        <taxon>Terriglobales</taxon>
        <taxon>Acidobacteriaceae</taxon>
        <taxon>Terriglobus</taxon>
    </lineage>
</organism>
<dbReference type="GO" id="GO:0003677">
    <property type="term" value="F:DNA binding"/>
    <property type="evidence" value="ECO:0007669"/>
    <property type="project" value="UniProtKB-UniRule"/>
</dbReference>
<dbReference type="InterPro" id="IPR007159">
    <property type="entry name" value="SpoVT-AbrB_dom"/>
</dbReference>
<evidence type="ECO:0000256" key="2">
    <source>
        <dbReference type="PROSITE-ProRule" id="PRU01076"/>
    </source>
</evidence>
<keyword evidence="2" id="KW-0238">DNA-binding</keyword>
<dbReference type="SMART" id="SM00966">
    <property type="entry name" value="SpoVT_AbrB"/>
    <property type="match status" value="1"/>
</dbReference>
<dbReference type="eggNOG" id="COG4456">
    <property type="taxonomic scope" value="Bacteria"/>
</dbReference>
<dbReference type="STRING" id="401053.AciPR4_3325"/>
<sequence>MPWYSSWVYTLRMGHATAKLFQNGRSQAVRLPKEFRFEGSEVSIRREGCAVILEPAVKRRPQTHEEVQAFFKEVDAMKAGPAIPGGRNQGELKPRKIFD</sequence>
<evidence type="ECO:0000256" key="3">
    <source>
        <dbReference type="SAM" id="MobiDB-lite"/>
    </source>
</evidence>
<keyword evidence="6" id="KW-1185">Reference proteome</keyword>
<dbReference type="InterPro" id="IPR037914">
    <property type="entry name" value="SpoVT-AbrB_sf"/>
</dbReference>
<evidence type="ECO:0000256" key="1">
    <source>
        <dbReference type="ARBA" id="ARBA00007924"/>
    </source>
</evidence>
<dbReference type="Proteomes" id="UP000006844">
    <property type="component" value="Chromosome"/>
</dbReference>
<name>E8V8P2_TERSS</name>
<dbReference type="Gene3D" id="2.10.260.10">
    <property type="match status" value="1"/>
</dbReference>
<dbReference type="EMBL" id="CP002467">
    <property type="protein sequence ID" value="ADV84079.1"/>
    <property type="molecule type" value="Genomic_DNA"/>
</dbReference>
<feature type="domain" description="SpoVT-AbrB" evidence="4">
    <location>
        <begin position="18"/>
        <end position="58"/>
    </location>
</feature>
<dbReference type="PROSITE" id="PS51740">
    <property type="entry name" value="SPOVT_ABRB"/>
    <property type="match status" value="1"/>
</dbReference>
<evidence type="ECO:0000313" key="5">
    <source>
        <dbReference type="EMBL" id="ADV84079.1"/>
    </source>
</evidence>
<proteinExistence type="inferred from homology"/>
<dbReference type="Pfam" id="PF04014">
    <property type="entry name" value="MazE_antitoxin"/>
    <property type="match status" value="1"/>
</dbReference>
<feature type="compositionally biased region" description="Basic and acidic residues" evidence="3">
    <location>
        <begin position="90"/>
        <end position="99"/>
    </location>
</feature>
<accession>E8V8P2</accession>
<gene>
    <name evidence="5" type="ordered locus">AciPR4_3325</name>
</gene>